<dbReference type="AlphaFoldDB" id="K2JFW5"/>
<evidence type="ECO:0000256" key="1">
    <source>
        <dbReference type="SAM" id="Phobius"/>
    </source>
</evidence>
<proteinExistence type="predicted"/>
<dbReference type="EMBL" id="AMRK01000002">
    <property type="protein sequence ID" value="EKE73487.1"/>
    <property type="molecule type" value="Genomic_DNA"/>
</dbReference>
<gene>
    <name evidence="2" type="ORF">B30_05472</name>
</gene>
<dbReference type="OrthoDB" id="4764194at2"/>
<dbReference type="RefSeq" id="WP_009571030.1">
    <property type="nucleotide sequence ID" value="NZ_AMRK01000002.1"/>
</dbReference>
<name>K2JFW5_9RHOB</name>
<keyword evidence="1" id="KW-0812">Transmembrane</keyword>
<keyword evidence="1" id="KW-0472">Membrane</keyword>
<dbReference type="eggNOG" id="ENOG50330RC">
    <property type="taxonomic scope" value="Bacteria"/>
</dbReference>
<feature type="transmembrane region" description="Helical" evidence="1">
    <location>
        <begin position="62"/>
        <end position="80"/>
    </location>
</feature>
<comment type="caution">
    <text evidence="2">The sequence shown here is derived from an EMBL/GenBank/DDBJ whole genome shotgun (WGS) entry which is preliminary data.</text>
</comment>
<dbReference type="Proteomes" id="UP000006762">
    <property type="component" value="Unassembled WGS sequence"/>
</dbReference>
<accession>K2JFW5</accession>
<organism evidence="2 3">
    <name type="scientific">Celeribacter baekdonensis B30</name>
    <dbReference type="NCBI Taxonomy" id="1208323"/>
    <lineage>
        <taxon>Bacteria</taxon>
        <taxon>Pseudomonadati</taxon>
        <taxon>Pseudomonadota</taxon>
        <taxon>Alphaproteobacteria</taxon>
        <taxon>Rhodobacterales</taxon>
        <taxon>Roseobacteraceae</taxon>
        <taxon>Celeribacter</taxon>
    </lineage>
</organism>
<keyword evidence="1" id="KW-1133">Transmembrane helix</keyword>
<evidence type="ECO:0000313" key="3">
    <source>
        <dbReference type="Proteomes" id="UP000006762"/>
    </source>
</evidence>
<dbReference type="STRING" id="1208323.B30_05472"/>
<sequence length="84" mass="8894">MHTVLVILGGLVLMAVIYGVALWRGASLRGAFPLFAVLWAATAAINLWVGVAHAGYGLAEELPIFAVVFGVPCFVAWLLARRSA</sequence>
<keyword evidence="3" id="KW-1185">Reference proteome</keyword>
<reference evidence="2 3" key="1">
    <citation type="submission" date="2012-09" db="EMBL/GenBank/DDBJ databases">
        <title>Celeribacter baekdonensis B30 Genome Sequencing.</title>
        <authorList>
            <person name="Wang W."/>
        </authorList>
    </citation>
    <scope>NUCLEOTIDE SEQUENCE [LARGE SCALE GENOMIC DNA]</scope>
    <source>
        <strain evidence="2 3">B30</strain>
    </source>
</reference>
<evidence type="ECO:0000313" key="2">
    <source>
        <dbReference type="EMBL" id="EKE73487.1"/>
    </source>
</evidence>
<feature type="transmembrane region" description="Helical" evidence="1">
    <location>
        <begin position="35"/>
        <end position="56"/>
    </location>
</feature>
<dbReference type="PATRIC" id="fig|1208323.3.peg.1129"/>
<protein>
    <submittedName>
        <fullName evidence="2">Uncharacterized protein</fullName>
    </submittedName>
</protein>
<feature type="transmembrane region" description="Helical" evidence="1">
    <location>
        <begin position="6"/>
        <end position="23"/>
    </location>
</feature>